<reference evidence="2" key="1">
    <citation type="journal article" date="2022" name="bioRxiv">
        <title>Sequencing and chromosome-scale assembly of the giantPleurodeles waltlgenome.</title>
        <authorList>
            <person name="Brown T."/>
            <person name="Elewa A."/>
            <person name="Iarovenko S."/>
            <person name="Subramanian E."/>
            <person name="Araus A.J."/>
            <person name="Petzold A."/>
            <person name="Susuki M."/>
            <person name="Suzuki K.-i.T."/>
            <person name="Hayashi T."/>
            <person name="Toyoda A."/>
            <person name="Oliveira C."/>
            <person name="Osipova E."/>
            <person name="Leigh N.D."/>
            <person name="Simon A."/>
            <person name="Yun M.H."/>
        </authorList>
    </citation>
    <scope>NUCLEOTIDE SEQUENCE</scope>
    <source>
        <strain evidence="2">20211129_DDA</strain>
        <tissue evidence="2">Liver</tissue>
    </source>
</reference>
<gene>
    <name evidence="2" type="ORF">NDU88_005432</name>
</gene>
<evidence type="ECO:0000313" key="3">
    <source>
        <dbReference type="Proteomes" id="UP001066276"/>
    </source>
</evidence>
<feature type="compositionally biased region" description="Low complexity" evidence="1">
    <location>
        <begin position="138"/>
        <end position="150"/>
    </location>
</feature>
<evidence type="ECO:0000256" key="1">
    <source>
        <dbReference type="SAM" id="MobiDB-lite"/>
    </source>
</evidence>
<comment type="caution">
    <text evidence="2">The sequence shown here is derived from an EMBL/GenBank/DDBJ whole genome shotgun (WGS) entry which is preliminary data.</text>
</comment>
<proteinExistence type="predicted"/>
<accession>A0AAV7W7T4</accession>
<evidence type="ECO:0000313" key="2">
    <source>
        <dbReference type="EMBL" id="KAJ1210064.1"/>
    </source>
</evidence>
<feature type="compositionally biased region" description="Polar residues" evidence="1">
    <location>
        <begin position="172"/>
        <end position="183"/>
    </location>
</feature>
<name>A0AAV7W7T4_PLEWA</name>
<dbReference type="EMBL" id="JANPWB010000002">
    <property type="protein sequence ID" value="KAJ1210064.1"/>
    <property type="molecule type" value="Genomic_DNA"/>
</dbReference>
<sequence>MGPPRGPSFSHPSPERPKRAQFEQRAAPQTPPRQKGSTRASSPGAPSQPKSLRPGMPQWAVQEPGPVRSCRAHRRQKQGSAAPHRAVRPQRLGATFNATAEPAPQSSPRPRLAPASAQQLLLHRCPAGAQPTAKQRRGSGAAGQVQAQARPSGAGSRRAPTSPKPGMCRSTVICNNTSSQGSAVSAAPTGEMQD</sequence>
<dbReference type="AlphaFoldDB" id="A0AAV7W7T4"/>
<feature type="region of interest" description="Disordered" evidence="1">
    <location>
        <begin position="1"/>
        <end position="194"/>
    </location>
</feature>
<organism evidence="2 3">
    <name type="scientific">Pleurodeles waltl</name>
    <name type="common">Iberian ribbed newt</name>
    <dbReference type="NCBI Taxonomy" id="8319"/>
    <lineage>
        <taxon>Eukaryota</taxon>
        <taxon>Metazoa</taxon>
        <taxon>Chordata</taxon>
        <taxon>Craniata</taxon>
        <taxon>Vertebrata</taxon>
        <taxon>Euteleostomi</taxon>
        <taxon>Amphibia</taxon>
        <taxon>Batrachia</taxon>
        <taxon>Caudata</taxon>
        <taxon>Salamandroidea</taxon>
        <taxon>Salamandridae</taxon>
        <taxon>Pleurodelinae</taxon>
        <taxon>Pleurodeles</taxon>
    </lineage>
</organism>
<feature type="compositionally biased region" description="Polar residues" evidence="1">
    <location>
        <begin position="35"/>
        <end position="50"/>
    </location>
</feature>
<protein>
    <submittedName>
        <fullName evidence="2">Uncharacterized protein</fullName>
    </submittedName>
</protein>
<dbReference type="Proteomes" id="UP001066276">
    <property type="component" value="Chromosome 1_2"/>
</dbReference>
<keyword evidence="3" id="KW-1185">Reference proteome</keyword>
<feature type="compositionally biased region" description="Basic and acidic residues" evidence="1">
    <location>
        <begin position="13"/>
        <end position="22"/>
    </location>
</feature>